<reference evidence="2 3" key="1">
    <citation type="journal article" date="2012" name="Science">
        <title>The Paleozoic origin of enzymatic lignin decomposition reconstructed from 31 fungal genomes.</title>
        <authorList>
            <person name="Floudas D."/>
            <person name="Binder M."/>
            <person name="Riley R."/>
            <person name="Barry K."/>
            <person name="Blanchette R.A."/>
            <person name="Henrissat B."/>
            <person name="Martinez A.T."/>
            <person name="Otillar R."/>
            <person name="Spatafora J.W."/>
            <person name="Yadav J.S."/>
            <person name="Aerts A."/>
            <person name="Benoit I."/>
            <person name="Boyd A."/>
            <person name="Carlson A."/>
            <person name="Copeland A."/>
            <person name="Coutinho P.M."/>
            <person name="de Vries R.P."/>
            <person name="Ferreira P."/>
            <person name="Findley K."/>
            <person name="Foster B."/>
            <person name="Gaskell J."/>
            <person name="Glotzer D."/>
            <person name="Gorecki P."/>
            <person name="Heitman J."/>
            <person name="Hesse C."/>
            <person name="Hori C."/>
            <person name="Igarashi K."/>
            <person name="Jurgens J.A."/>
            <person name="Kallen N."/>
            <person name="Kersten P."/>
            <person name="Kohler A."/>
            <person name="Kuees U."/>
            <person name="Kumar T.K.A."/>
            <person name="Kuo A."/>
            <person name="LaButti K."/>
            <person name="Larrondo L.F."/>
            <person name="Lindquist E."/>
            <person name="Ling A."/>
            <person name="Lombard V."/>
            <person name="Lucas S."/>
            <person name="Lundell T."/>
            <person name="Martin R."/>
            <person name="McLaughlin D.J."/>
            <person name="Morgenstern I."/>
            <person name="Morin E."/>
            <person name="Murat C."/>
            <person name="Nagy L.G."/>
            <person name="Nolan M."/>
            <person name="Ohm R.A."/>
            <person name="Patyshakuliyeva A."/>
            <person name="Rokas A."/>
            <person name="Ruiz-Duenas F.J."/>
            <person name="Sabat G."/>
            <person name="Salamov A."/>
            <person name="Samejima M."/>
            <person name="Schmutz J."/>
            <person name="Slot J.C."/>
            <person name="St John F."/>
            <person name="Stenlid J."/>
            <person name="Sun H."/>
            <person name="Sun S."/>
            <person name="Syed K."/>
            <person name="Tsang A."/>
            <person name="Wiebenga A."/>
            <person name="Young D."/>
            <person name="Pisabarro A."/>
            <person name="Eastwood D.C."/>
            <person name="Martin F."/>
            <person name="Cullen D."/>
            <person name="Grigoriev I.V."/>
            <person name="Hibbett D.S."/>
        </authorList>
    </citation>
    <scope>NUCLEOTIDE SEQUENCE [LARGE SCALE GENOMIC DNA]</scope>
    <source>
        <strain evidence="2 3">ATCC 11539</strain>
    </source>
</reference>
<feature type="region of interest" description="Disordered" evidence="1">
    <location>
        <begin position="23"/>
        <end position="50"/>
    </location>
</feature>
<proteinExistence type="predicted"/>
<organism evidence="2 3">
    <name type="scientific">Gloeophyllum trabeum (strain ATCC 11539 / FP-39264 / Madison 617)</name>
    <name type="common">Brown rot fungus</name>
    <dbReference type="NCBI Taxonomy" id="670483"/>
    <lineage>
        <taxon>Eukaryota</taxon>
        <taxon>Fungi</taxon>
        <taxon>Dikarya</taxon>
        <taxon>Basidiomycota</taxon>
        <taxon>Agaricomycotina</taxon>
        <taxon>Agaricomycetes</taxon>
        <taxon>Gloeophyllales</taxon>
        <taxon>Gloeophyllaceae</taxon>
        <taxon>Gloeophyllum</taxon>
    </lineage>
</organism>
<dbReference type="KEGG" id="gtr:GLOTRDRAFT_132883"/>
<dbReference type="HOGENOM" id="CLU_1489179_0_0_1"/>
<accession>S7RBC1</accession>
<dbReference type="EMBL" id="KB469310">
    <property type="protein sequence ID" value="EPQ51515.1"/>
    <property type="molecule type" value="Genomic_DNA"/>
</dbReference>
<gene>
    <name evidence="2" type="ORF">GLOTRDRAFT_132883</name>
</gene>
<protein>
    <submittedName>
        <fullName evidence="2">Uncharacterized protein</fullName>
    </submittedName>
</protein>
<dbReference type="Proteomes" id="UP000030669">
    <property type="component" value="Unassembled WGS sequence"/>
</dbReference>
<dbReference type="AlphaFoldDB" id="S7RBC1"/>
<evidence type="ECO:0000313" key="2">
    <source>
        <dbReference type="EMBL" id="EPQ51515.1"/>
    </source>
</evidence>
<sequence>MSDVDWVNAPVAVEIRATNAAGQKPQLYKSSSAAKDPRPGMARECTGQDSGGPLQIAARWCQGAPLSQAESERGSCRRALEGAGDLIETLVVATDDGLSRAREERGGVRSGRRTGAPESVTWRYRRANSSASCYSQRIPRPIHAEQGRLSACIPGPGGAGQWIPEPQSRPDVFSRVQASNA</sequence>
<dbReference type="RefSeq" id="XP_007869978.1">
    <property type="nucleotide sequence ID" value="XM_007871787.1"/>
</dbReference>
<evidence type="ECO:0000256" key="1">
    <source>
        <dbReference type="SAM" id="MobiDB-lite"/>
    </source>
</evidence>
<dbReference type="GeneID" id="19302599"/>
<feature type="region of interest" description="Disordered" evidence="1">
    <location>
        <begin position="155"/>
        <end position="181"/>
    </location>
</feature>
<name>S7RBC1_GLOTA</name>
<evidence type="ECO:0000313" key="3">
    <source>
        <dbReference type="Proteomes" id="UP000030669"/>
    </source>
</evidence>
<keyword evidence="3" id="KW-1185">Reference proteome</keyword>